<accession>A0A2S9VDL3</accession>
<comment type="caution">
    <text evidence="2">The sequence shown here is derived from an EMBL/GenBank/DDBJ whole genome shotgun (WGS) entry which is preliminary data.</text>
</comment>
<organism evidence="2 3">
    <name type="scientific">Alteromonas alba</name>
    <dbReference type="NCBI Taxonomy" id="2079529"/>
    <lineage>
        <taxon>Bacteria</taxon>
        <taxon>Pseudomonadati</taxon>
        <taxon>Pseudomonadota</taxon>
        <taxon>Gammaproteobacteria</taxon>
        <taxon>Alteromonadales</taxon>
        <taxon>Alteromonadaceae</taxon>
        <taxon>Alteromonas/Salinimonas group</taxon>
        <taxon>Alteromonas</taxon>
    </lineage>
</organism>
<gene>
    <name evidence="2" type="ORF">C6Y40_05435</name>
</gene>
<protein>
    <submittedName>
        <fullName evidence="2">Prepilin-type cleavage/methylation domain-containing protein</fullName>
    </submittedName>
</protein>
<reference evidence="3" key="1">
    <citation type="journal article" date="2020" name="Int. J. Syst. Evol. Microbiol.">
        <title>Alteromonas alba sp. nov., a marine bacterium isolated from the seawater of the West Pacific Ocean.</title>
        <authorList>
            <person name="Sun C."/>
            <person name="Wu Y.-H."/>
            <person name="Xamxidin M."/>
            <person name="Cheng H."/>
            <person name="Xu X.-W."/>
        </authorList>
    </citation>
    <scope>NUCLEOTIDE SEQUENCE [LARGE SCALE GENOMIC DNA]</scope>
    <source>
        <strain evidence="3">190</strain>
    </source>
</reference>
<dbReference type="EMBL" id="PVNP01000047">
    <property type="protein sequence ID" value="PRO74552.1"/>
    <property type="molecule type" value="Genomic_DNA"/>
</dbReference>
<dbReference type="Gene3D" id="3.30.700.10">
    <property type="entry name" value="Glycoprotein, Type 4 Pilin"/>
    <property type="match status" value="1"/>
</dbReference>
<dbReference type="OrthoDB" id="9788802at2"/>
<dbReference type="Proteomes" id="UP000238949">
    <property type="component" value="Unassembled WGS sequence"/>
</dbReference>
<keyword evidence="1" id="KW-0472">Membrane</keyword>
<dbReference type="NCBIfam" id="TIGR02532">
    <property type="entry name" value="IV_pilin_GFxxxE"/>
    <property type="match status" value="1"/>
</dbReference>
<dbReference type="InterPro" id="IPR045584">
    <property type="entry name" value="Pilin-like"/>
</dbReference>
<dbReference type="AlphaFoldDB" id="A0A2S9VDL3"/>
<evidence type="ECO:0000313" key="2">
    <source>
        <dbReference type="EMBL" id="PRO74552.1"/>
    </source>
</evidence>
<sequence>MISTTRRSRGFTLIELVTVIVILGVASAGIASFVRGSMQTYIDVSTREQLLSESRFAIERLKRELRNALPNSVRITGNTSYHCMEFVPINWATVYTDLPDAGDSTYEIDVVALHDINNVPYELPGGDNFAVVYPTRSEDVFDANNGHRVTVSGCSDDGDGDCTTLDDSDNIVQLEVTGLLAQESPASRVYLIDRAVSYCVYQNRLIRYENDLLVNQLGAFPGLPVIAEHVANVLSADPVNNPQEDDPFRIISTSLQSNSIAEIRLRFIDNNEQIAYQQEIHIANIP</sequence>
<dbReference type="SUPFAM" id="SSF54523">
    <property type="entry name" value="Pili subunits"/>
    <property type="match status" value="1"/>
</dbReference>
<name>A0A2S9VDL3_9ALTE</name>
<dbReference type="PROSITE" id="PS00409">
    <property type="entry name" value="PROKAR_NTER_METHYL"/>
    <property type="match status" value="1"/>
</dbReference>
<proteinExistence type="predicted"/>
<dbReference type="Pfam" id="PF07963">
    <property type="entry name" value="N_methyl"/>
    <property type="match status" value="1"/>
</dbReference>
<feature type="transmembrane region" description="Helical" evidence="1">
    <location>
        <begin position="12"/>
        <end position="34"/>
    </location>
</feature>
<evidence type="ECO:0000256" key="1">
    <source>
        <dbReference type="SAM" id="Phobius"/>
    </source>
</evidence>
<dbReference type="InterPro" id="IPR012902">
    <property type="entry name" value="N_methyl_site"/>
</dbReference>
<keyword evidence="1" id="KW-1133">Transmembrane helix</keyword>
<evidence type="ECO:0000313" key="3">
    <source>
        <dbReference type="Proteomes" id="UP000238949"/>
    </source>
</evidence>
<keyword evidence="1" id="KW-0812">Transmembrane</keyword>
<dbReference type="RefSeq" id="WP_105933703.1">
    <property type="nucleotide sequence ID" value="NZ_PVNP01000047.1"/>
</dbReference>
<keyword evidence="3" id="KW-1185">Reference proteome</keyword>